<dbReference type="Proteomes" id="UP000698222">
    <property type="component" value="Unassembled WGS sequence"/>
</dbReference>
<accession>A0ABS4YH88</accession>
<keyword evidence="2" id="KW-1185">Reference proteome</keyword>
<proteinExistence type="predicted"/>
<dbReference type="EMBL" id="JAGIOC010000001">
    <property type="protein sequence ID" value="MBP2408166.1"/>
    <property type="molecule type" value="Genomic_DNA"/>
</dbReference>
<gene>
    <name evidence="1" type="ORF">JOF44_001069</name>
</gene>
<evidence type="ECO:0008006" key="3">
    <source>
        <dbReference type="Google" id="ProtNLM"/>
    </source>
</evidence>
<protein>
    <recommendedName>
        <fullName evidence="3">DUF2505 domain-containing protein</fullName>
    </recommendedName>
</protein>
<dbReference type="InterPro" id="IPR019639">
    <property type="entry name" value="DUF2505"/>
</dbReference>
<evidence type="ECO:0000313" key="2">
    <source>
        <dbReference type="Proteomes" id="UP000698222"/>
    </source>
</evidence>
<evidence type="ECO:0000313" key="1">
    <source>
        <dbReference type="EMBL" id="MBP2408166.1"/>
    </source>
</evidence>
<name>A0ABS4YH88_9MICO</name>
<sequence>MKLRETLTLPLSARTAATMYADQEYTAIRRETLKATSASSQVDGDPVGSFTVRTELVMPTDKVPDIARRFVGSSVTIRETQTWSAPEPDGSRRGTMDLEVVGTPAGLTGTVRLAPTGEMTSSVDIDGDLVAKVPLLGPRLEKAAVPYVSTVLRAEEKSAAAYADRADD</sequence>
<organism evidence="1 2">
    <name type="scientific">Brachybacterium fresconis</name>
    <dbReference type="NCBI Taxonomy" id="173363"/>
    <lineage>
        <taxon>Bacteria</taxon>
        <taxon>Bacillati</taxon>
        <taxon>Actinomycetota</taxon>
        <taxon>Actinomycetes</taxon>
        <taxon>Micrococcales</taxon>
        <taxon>Dermabacteraceae</taxon>
        <taxon>Brachybacterium</taxon>
    </lineage>
</organism>
<reference evidence="1 2" key="1">
    <citation type="submission" date="2021-03" db="EMBL/GenBank/DDBJ databases">
        <title>Sequencing the genomes of 1000 actinobacteria strains.</title>
        <authorList>
            <person name="Klenk H.-P."/>
        </authorList>
    </citation>
    <scope>NUCLEOTIDE SEQUENCE [LARGE SCALE GENOMIC DNA]</scope>
    <source>
        <strain evidence="1 2">DSM 14564</strain>
    </source>
</reference>
<dbReference type="Pfam" id="PF10698">
    <property type="entry name" value="DUF2505"/>
    <property type="match status" value="1"/>
</dbReference>
<comment type="caution">
    <text evidence="1">The sequence shown here is derived from an EMBL/GenBank/DDBJ whole genome shotgun (WGS) entry which is preliminary data.</text>
</comment>
<dbReference type="RefSeq" id="WP_209888292.1">
    <property type="nucleotide sequence ID" value="NZ_BAAAJV010000024.1"/>
</dbReference>